<keyword evidence="4 7" id="KW-1133">Transmembrane helix</keyword>
<accession>A0ABP8QLT7</accession>
<protein>
    <submittedName>
        <fullName evidence="10">ABC transporter permease</fullName>
    </submittedName>
</protein>
<dbReference type="PANTHER" id="PTHR30572">
    <property type="entry name" value="MEMBRANE COMPONENT OF TRANSPORTER-RELATED"/>
    <property type="match status" value="1"/>
</dbReference>
<comment type="subcellular location">
    <subcellularLocation>
        <location evidence="1">Cell membrane</location>
        <topology evidence="1">Multi-pass membrane protein</topology>
    </subcellularLocation>
</comment>
<dbReference type="PANTHER" id="PTHR30572:SF4">
    <property type="entry name" value="ABC TRANSPORTER PERMEASE YTRF"/>
    <property type="match status" value="1"/>
</dbReference>
<organism evidence="10 11">
    <name type="scientific">Actinoallomurus oryzae</name>
    <dbReference type="NCBI Taxonomy" id="502180"/>
    <lineage>
        <taxon>Bacteria</taxon>
        <taxon>Bacillati</taxon>
        <taxon>Actinomycetota</taxon>
        <taxon>Actinomycetes</taxon>
        <taxon>Streptosporangiales</taxon>
        <taxon>Thermomonosporaceae</taxon>
        <taxon>Actinoallomurus</taxon>
    </lineage>
</organism>
<comment type="caution">
    <text evidence="10">The sequence shown here is derived from an EMBL/GenBank/DDBJ whole genome shotgun (WGS) entry which is preliminary data.</text>
</comment>
<dbReference type="InterPro" id="IPR003838">
    <property type="entry name" value="ABC3_permease_C"/>
</dbReference>
<evidence type="ECO:0000256" key="7">
    <source>
        <dbReference type="SAM" id="Phobius"/>
    </source>
</evidence>
<keyword evidence="11" id="KW-1185">Reference proteome</keyword>
<keyword evidence="2" id="KW-1003">Cell membrane</keyword>
<evidence type="ECO:0000256" key="1">
    <source>
        <dbReference type="ARBA" id="ARBA00004651"/>
    </source>
</evidence>
<feature type="transmembrane region" description="Helical" evidence="7">
    <location>
        <begin position="325"/>
        <end position="349"/>
    </location>
</feature>
<name>A0ABP8QLT7_9ACTN</name>
<reference evidence="11" key="1">
    <citation type="journal article" date="2019" name="Int. J. Syst. Evol. Microbiol.">
        <title>The Global Catalogue of Microorganisms (GCM) 10K type strain sequencing project: providing services to taxonomists for standard genome sequencing and annotation.</title>
        <authorList>
            <consortium name="The Broad Institute Genomics Platform"/>
            <consortium name="The Broad Institute Genome Sequencing Center for Infectious Disease"/>
            <person name="Wu L."/>
            <person name="Ma J."/>
        </authorList>
    </citation>
    <scope>NUCLEOTIDE SEQUENCE [LARGE SCALE GENOMIC DNA]</scope>
    <source>
        <strain evidence="11">JCM 17933</strain>
    </source>
</reference>
<evidence type="ECO:0000256" key="2">
    <source>
        <dbReference type="ARBA" id="ARBA00022475"/>
    </source>
</evidence>
<proteinExistence type="inferred from homology"/>
<evidence type="ECO:0000256" key="5">
    <source>
        <dbReference type="ARBA" id="ARBA00023136"/>
    </source>
</evidence>
<dbReference type="Proteomes" id="UP001500503">
    <property type="component" value="Unassembled WGS sequence"/>
</dbReference>
<dbReference type="RefSeq" id="WP_345469220.1">
    <property type="nucleotide sequence ID" value="NZ_BAABHF010000035.1"/>
</dbReference>
<keyword evidence="5 7" id="KW-0472">Membrane</keyword>
<dbReference type="Pfam" id="PF12704">
    <property type="entry name" value="MacB_PCD"/>
    <property type="match status" value="1"/>
</dbReference>
<comment type="similarity">
    <text evidence="6">Belongs to the ABC-4 integral membrane protein family.</text>
</comment>
<evidence type="ECO:0000256" key="4">
    <source>
        <dbReference type="ARBA" id="ARBA00022989"/>
    </source>
</evidence>
<evidence type="ECO:0000259" key="9">
    <source>
        <dbReference type="Pfam" id="PF12704"/>
    </source>
</evidence>
<feature type="domain" description="MacB-like periplasmic core" evidence="9">
    <location>
        <begin position="29"/>
        <end position="250"/>
    </location>
</feature>
<sequence>MRLTPARLRPRDALRVGATGLRTRPTRVLLSALGIAIGIATMVAVLGISESGRADLLEQLDRLGTNLLTASPGDALTGEKATLPDTATEMTGRIPGVRAVAATGDTDAAIRRTDKIPKEETGGLVVTAATPDLPRTLRVTVARGTWLNGATSRYPAIVLGSVAARRLGVDEPGAPVWVANRWFTVIGVLGPAPLAPDVERSALVGWDTARAYLDFDGHPTTIYERSDPGQVTTVQSLLARTIDPENPEEVDVSRPSDALAARAAANAAFTDTLLGLGAVALLVGGVGVANTMVISVLERRHEIGLRRSLGATRGHVRTQFLTESLLLSALGGVAGGLLGAIVTIAYALARGLPVALQWQVFAGAFAATLLVGTVAGLYPAVRAARVSPTVALSTT</sequence>
<dbReference type="InterPro" id="IPR025857">
    <property type="entry name" value="MacB_PCD"/>
</dbReference>
<dbReference type="InterPro" id="IPR050250">
    <property type="entry name" value="Macrolide_Exporter_MacB"/>
</dbReference>
<evidence type="ECO:0000256" key="3">
    <source>
        <dbReference type="ARBA" id="ARBA00022692"/>
    </source>
</evidence>
<feature type="domain" description="ABC3 transporter permease C-terminal" evidence="8">
    <location>
        <begin position="276"/>
        <end position="388"/>
    </location>
</feature>
<evidence type="ECO:0000313" key="11">
    <source>
        <dbReference type="Proteomes" id="UP001500503"/>
    </source>
</evidence>
<evidence type="ECO:0000256" key="6">
    <source>
        <dbReference type="ARBA" id="ARBA00038076"/>
    </source>
</evidence>
<dbReference type="Pfam" id="PF02687">
    <property type="entry name" value="FtsX"/>
    <property type="match status" value="1"/>
</dbReference>
<evidence type="ECO:0000259" key="8">
    <source>
        <dbReference type="Pfam" id="PF02687"/>
    </source>
</evidence>
<feature type="transmembrane region" description="Helical" evidence="7">
    <location>
        <begin position="273"/>
        <end position="297"/>
    </location>
</feature>
<dbReference type="EMBL" id="BAABHF010000035">
    <property type="protein sequence ID" value="GAA4504299.1"/>
    <property type="molecule type" value="Genomic_DNA"/>
</dbReference>
<evidence type="ECO:0000313" key="10">
    <source>
        <dbReference type="EMBL" id="GAA4504299.1"/>
    </source>
</evidence>
<feature type="transmembrane region" description="Helical" evidence="7">
    <location>
        <begin position="355"/>
        <end position="378"/>
    </location>
</feature>
<gene>
    <name evidence="10" type="ORF">GCM10023191_058360</name>
</gene>
<feature type="transmembrane region" description="Helical" evidence="7">
    <location>
        <begin position="28"/>
        <end position="48"/>
    </location>
</feature>
<keyword evidence="3 7" id="KW-0812">Transmembrane</keyword>